<reference evidence="3 4" key="1">
    <citation type="submission" date="2018-04" db="EMBL/GenBank/DDBJ databases">
        <title>Camelliibacillus theae gen. nov., sp. nov., isolated from Pu'er tea.</title>
        <authorList>
            <person name="Niu L."/>
        </authorList>
    </citation>
    <scope>NUCLEOTIDE SEQUENCE [LARGE SCALE GENOMIC DNA]</scope>
    <source>
        <strain evidence="3 4">T8</strain>
    </source>
</reference>
<evidence type="ECO:0000259" key="2">
    <source>
        <dbReference type="PROSITE" id="PS50994"/>
    </source>
</evidence>
<feature type="domain" description="Integrase catalytic" evidence="2">
    <location>
        <begin position="148"/>
        <end position="322"/>
    </location>
</feature>
<evidence type="ECO:0000256" key="1">
    <source>
        <dbReference type="ARBA" id="ARBA00009277"/>
    </source>
</evidence>
<comment type="caution">
    <text evidence="3">The sequence shown here is derived from an EMBL/GenBank/DDBJ whole genome shotgun (WGS) entry which is preliminary data.</text>
</comment>
<comment type="similarity">
    <text evidence="1">Belongs to the transposase IS21/IS408/IS1162 family.</text>
</comment>
<dbReference type="EMBL" id="QCZG01000087">
    <property type="protein sequence ID" value="PWA04814.1"/>
    <property type="molecule type" value="Genomic_DNA"/>
</dbReference>
<dbReference type="GO" id="GO:0003676">
    <property type="term" value="F:nucleic acid binding"/>
    <property type="evidence" value="ECO:0007669"/>
    <property type="project" value="InterPro"/>
</dbReference>
<dbReference type="Pfam" id="PF22483">
    <property type="entry name" value="Mu-transpos_C_2"/>
    <property type="match status" value="1"/>
</dbReference>
<dbReference type="Proteomes" id="UP000245998">
    <property type="component" value="Unassembled WGS sequence"/>
</dbReference>
<dbReference type="PANTHER" id="PTHR35004">
    <property type="entry name" value="TRANSPOSASE RV3428C-RELATED"/>
    <property type="match status" value="1"/>
</dbReference>
<keyword evidence="4" id="KW-1185">Reference proteome</keyword>
<dbReference type="PANTHER" id="PTHR35004:SF7">
    <property type="entry name" value="INTEGRASE PROTEIN"/>
    <property type="match status" value="1"/>
</dbReference>
<evidence type="ECO:0000313" key="3">
    <source>
        <dbReference type="EMBL" id="PWA04814.1"/>
    </source>
</evidence>
<sequence length="530" mass="61142">MIKLKSKQNILIKYFREGLSQRAIAREVGMDRKTVKRYIEEYESKLQEIENFNGEIDKGELIQNLVDSPKYDTSNRVKRKLTDEIEEKIKNFLEENRIKRQGGLHKQTKKIIDIHEALEAEGYNISYSTVRNAVHGLARKEKEAFIRGTYQPGCICEFDWGEVKVTISGKQRKLQMAVFTSAYGNYRLAFLFTKQKTECFQEAHALFFERVGGVFQTMVYDNMKVAVKQFVGTEKEPTEGLLKLSSYYLFQFRFCNAAKGNEKGHVEKSVEIVRRKAFAFRDTFETLEEANHYLLEVCHKLNQRTIKKDTNQTAEQLLQEENGHLLPSRPPFDAARVVHPRVDKYSTVTIDQSHYSVPDHLVGEVLKVKIYSNRILCFYQEENVAEHHRLTGSHEWSLQLEHYVKTLKKKPGALADSAALQQASKKIKNIYKAYYTSSPKDFVELMQLVKEGTSLSVIEQSIEELRKINPEHVTTDKIKILCKKNRDAPLSLPILSSQESKAIEHHAQENLKEYDTLFQTGSIGTKEGIA</sequence>
<dbReference type="NCBIfam" id="NF033546">
    <property type="entry name" value="transpos_IS21"/>
    <property type="match status" value="1"/>
</dbReference>
<dbReference type="InterPro" id="IPR036397">
    <property type="entry name" value="RNaseH_sf"/>
</dbReference>
<name>A0A2U1JII8_9BACI</name>
<dbReference type="GO" id="GO:0015074">
    <property type="term" value="P:DNA integration"/>
    <property type="evidence" value="ECO:0007669"/>
    <property type="project" value="InterPro"/>
</dbReference>
<proteinExistence type="inferred from homology"/>
<dbReference type="InterPro" id="IPR054353">
    <property type="entry name" value="IstA-like_C"/>
</dbReference>
<dbReference type="OrthoDB" id="92877at2"/>
<organism evidence="3 4">
    <name type="scientific">Pueribacillus theae</name>
    <dbReference type="NCBI Taxonomy" id="2171751"/>
    <lineage>
        <taxon>Bacteria</taxon>
        <taxon>Bacillati</taxon>
        <taxon>Bacillota</taxon>
        <taxon>Bacilli</taxon>
        <taxon>Bacillales</taxon>
        <taxon>Bacillaceae</taxon>
        <taxon>Pueribacillus</taxon>
    </lineage>
</organism>
<accession>A0A2U1JII8</accession>
<gene>
    <name evidence="3" type="ORF">DCC39_18630</name>
</gene>
<dbReference type="AlphaFoldDB" id="A0A2U1JII8"/>
<dbReference type="PROSITE" id="PS50994">
    <property type="entry name" value="INTEGRASE"/>
    <property type="match status" value="1"/>
</dbReference>
<dbReference type="InterPro" id="IPR001584">
    <property type="entry name" value="Integrase_cat-core"/>
</dbReference>
<protein>
    <submittedName>
        <fullName evidence="3">IS21 family transposase</fullName>
    </submittedName>
</protein>
<evidence type="ECO:0000313" key="4">
    <source>
        <dbReference type="Proteomes" id="UP000245998"/>
    </source>
</evidence>
<dbReference type="Gene3D" id="3.30.420.10">
    <property type="entry name" value="Ribonuclease H-like superfamily/Ribonuclease H"/>
    <property type="match status" value="1"/>
</dbReference>